<dbReference type="EMBL" id="JANIIK010000643">
    <property type="protein sequence ID" value="KAJ3582896.1"/>
    <property type="molecule type" value="Genomic_DNA"/>
</dbReference>
<sequence>MKYFLEAEYISEVEAAQTSYKLEKHKPHKHCFKLLADRVTRQTPEVRVTRQTPEVPEVRDPLSKDTEPHNIKTCVEKTPSVHLSCISMSGPTWMVTMRGRGWRVLAPPSMAMPSVAALLGTLTSWDVGSNRPGYGKRERTHRE</sequence>
<feature type="region of interest" description="Disordered" evidence="1">
    <location>
        <begin position="44"/>
        <end position="68"/>
    </location>
</feature>
<evidence type="ECO:0000256" key="1">
    <source>
        <dbReference type="SAM" id="MobiDB-lite"/>
    </source>
</evidence>
<reference evidence="2" key="1">
    <citation type="submission" date="2022-07" db="EMBL/GenBank/DDBJ databases">
        <title>Chromosome-level genome of Muraenolepis orangiensis.</title>
        <authorList>
            <person name="Kim J."/>
        </authorList>
    </citation>
    <scope>NUCLEOTIDE SEQUENCE</scope>
    <source>
        <strain evidence="2">KU_S4_2022</strain>
        <tissue evidence="2">Muscle</tissue>
    </source>
</reference>
<name>A0A9Q0I438_9TELE</name>
<comment type="caution">
    <text evidence="2">The sequence shown here is derived from an EMBL/GenBank/DDBJ whole genome shotgun (WGS) entry which is preliminary data.</text>
</comment>
<evidence type="ECO:0000313" key="3">
    <source>
        <dbReference type="Proteomes" id="UP001148018"/>
    </source>
</evidence>
<feature type="compositionally biased region" description="Basic and acidic residues" evidence="1">
    <location>
        <begin position="56"/>
        <end position="68"/>
    </location>
</feature>
<dbReference type="Proteomes" id="UP001148018">
    <property type="component" value="Unassembled WGS sequence"/>
</dbReference>
<evidence type="ECO:0000313" key="2">
    <source>
        <dbReference type="EMBL" id="KAJ3582896.1"/>
    </source>
</evidence>
<keyword evidence="3" id="KW-1185">Reference proteome</keyword>
<protein>
    <submittedName>
        <fullName evidence="2">Uncharacterized protein</fullName>
    </submittedName>
</protein>
<proteinExistence type="predicted"/>
<gene>
    <name evidence="2" type="ORF">NHX12_000127</name>
</gene>
<organism evidence="2 3">
    <name type="scientific">Muraenolepis orangiensis</name>
    <name type="common">Patagonian moray cod</name>
    <dbReference type="NCBI Taxonomy" id="630683"/>
    <lineage>
        <taxon>Eukaryota</taxon>
        <taxon>Metazoa</taxon>
        <taxon>Chordata</taxon>
        <taxon>Craniata</taxon>
        <taxon>Vertebrata</taxon>
        <taxon>Euteleostomi</taxon>
        <taxon>Actinopterygii</taxon>
        <taxon>Neopterygii</taxon>
        <taxon>Teleostei</taxon>
        <taxon>Neoteleostei</taxon>
        <taxon>Acanthomorphata</taxon>
        <taxon>Zeiogadaria</taxon>
        <taxon>Gadariae</taxon>
        <taxon>Gadiformes</taxon>
        <taxon>Muraenolepidoidei</taxon>
        <taxon>Muraenolepididae</taxon>
        <taxon>Muraenolepis</taxon>
    </lineage>
</organism>
<dbReference type="AlphaFoldDB" id="A0A9Q0I438"/>
<accession>A0A9Q0I438</accession>